<dbReference type="SUPFAM" id="SSF141322">
    <property type="entry name" value="NfeD domain-like"/>
    <property type="match status" value="1"/>
</dbReference>
<dbReference type="GO" id="GO:0008233">
    <property type="term" value="F:peptidase activity"/>
    <property type="evidence" value="ECO:0007669"/>
    <property type="project" value="UniProtKB-KW"/>
</dbReference>
<sequence length="438" mass="46276">MTSVTRFALLLLMAISCSLSTRLFAAPDSPGTVVKLTIHDTIQPITADYLQRGLHEAAHRHAQAVLISMSTPGGLLESTRVMVQAIENSPVPVIIFISPSGSRAGSAGFFILESADIAAMAPGTNAGAAHPIVEGRQLDPVLKDKIENDAAAFLRSYTSRRGRNVEAAEDAVRNSKSYSDEEALKLKLIDLVSADDATLLKTLDGREIHRFDGTTQTLHLQGAEIVTTAPSERERLLSKLTNPDIAVLLLVLGGLLIYLEFNVPGTVVPGSIGTLFILLGLFGLNLLPVRHTAIVLLLAAFIMMLLEAKFGSHGVLAIAGIASLVFGLATLVDGPIPELRVHIATALGAGLGFGAISFGLAWIALRARRGKVLTGPQAMIGGIAVVRTPLCPTGQVEIRGELWQASLRGQESLDVGSLVSVRDLDGLTLVVEPANKPV</sequence>
<dbReference type="GO" id="GO:0016020">
    <property type="term" value="C:membrane"/>
    <property type="evidence" value="ECO:0007669"/>
    <property type="project" value="UniProtKB-SubCell"/>
</dbReference>
<dbReference type="Proteomes" id="UP000534186">
    <property type="component" value="Unassembled WGS sequence"/>
</dbReference>
<dbReference type="Gene3D" id="3.90.226.10">
    <property type="entry name" value="2-enoyl-CoA Hydratase, Chain A, domain 1"/>
    <property type="match status" value="1"/>
</dbReference>
<keyword evidence="2 5" id="KW-0812">Transmembrane</keyword>
<reference evidence="10 11" key="1">
    <citation type="submission" date="2020-07" db="EMBL/GenBank/DDBJ databases">
        <title>Genomic Encyclopedia of Type Strains, Phase IV (KMG-V): Genome sequencing to study the core and pangenomes of soil and plant-associated prokaryotes.</title>
        <authorList>
            <person name="Whitman W."/>
        </authorList>
    </citation>
    <scope>NUCLEOTIDE SEQUENCE [LARGE SCALE GENOMIC DNA]</scope>
    <source>
        <strain evidence="10 11">M8UP30</strain>
    </source>
</reference>
<dbReference type="GO" id="GO:0006508">
    <property type="term" value="P:proteolysis"/>
    <property type="evidence" value="ECO:0007669"/>
    <property type="project" value="UniProtKB-KW"/>
</dbReference>
<keyword evidence="3 5" id="KW-1133">Transmembrane helix</keyword>
<keyword evidence="10" id="KW-0378">Hydrolase</keyword>
<feature type="signal peptide" evidence="6">
    <location>
        <begin position="1"/>
        <end position="25"/>
    </location>
</feature>
<dbReference type="InterPro" id="IPR002810">
    <property type="entry name" value="NfeD-like_C"/>
</dbReference>
<dbReference type="InterPro" id="IPR012340">
    <property type="entry name" value="NA-bd_OB-fold"/>
</dbReference>
<dbReference type="Pfam" id="PF24961">
    <property type="entry name" value="NfeD_membrane"/>
    <property type="match status" value="1"/>
</dbReference>
<feature type="domain" description="NfeD-like C-terminal" evidence="7">
    <location>
        <begin position="377"/>
        <end position="433"/>
    </location>
</feature>
<dbReference type="InterPro" id="IPR056738">
    <property type="entry name" value="NfeD1b_N"/>
</dbReference>
<organism evidence="10 11">
    <name type="scientific">Tunturiibacter lichenicola</name>
    <dbReference type="NCBI Taxonomy" id="2051959"/>
    <lineage>
        <taxon>Bacteria</taxon>
        <taxon>Pseudomonadati</taxon>
        <taxon>Acidobacteriota</taxon>
        <taxon>Terriglobia</taxon>
        <taxon>Terriglobales</taxon>
        <taxon>Acidobacteriaceae</taxon>
        <taxon>Tunturiibacter</taxon>
    </lineage>
</organism>
<keyword evidence="10" id="KW-0645">Protease</keyword>
<evidence type="ECO:0000313" key="11">
    <source>
        <dbReference type="Proteomes" id="UP000534186"/>
    </source>
</evidence>
<feature type="transmembrane region" description="Helical" evidence="5">
    <location>
        <begin position="240"/>
        <end position="259"/>
    </location>
</feature>
<comment type="caution">
    <text evidence="10">The sequence shown here is derived from an EMBL/GenBank/DDBJ whole genome shotgun (WGS) entry which is preliminary data.</text>
</comment>
<dbReference type="Pfam" id="PF01957">
    <property type="entry name" value="NfeD"/>
    <property type="match status" value="1"/>
</dbReference>
<name>A0A7Y9NPK0_9BACT</name>
<keyword evidence="6" id="KW-0732">Signal</keyword>
<dbReference type="PANTHER" id="PTHR33507:SF4">
    <property type="entry name" value="NODULATION COMPETITIVENESS PROTEIN NFED"/>
    <property type="match status" value="1"/>
</dbReference>
<dbReference type="AlphaFoldDB" id="A0A7Y9NPK0"/>
<evidence type="ECO:0000256" key="5">
    <source>
        <dbReference type="SAM" id="Phobius"/>
    </source>
</evidence>
<feature type="transmembrane region" description="Helical" evidence="5">
    <location>
        <begin position="343"/>
        <end position="365"/>
    </location>
</feature>
<dbReference type="Pfam" id="PF25145">
    <property type="entry name" value="NfeD1b_N"/>
    <property type="match status" value="1"/>
</dbReference>
<evidence type="ECO:0000256" key="6">
    <source>
        <dbReference type="SAM" id="SignalP"/>
    </source>
</evidence>
<gene>
    <name evidence="10" type="ORF">HDF12_003577</name>
</gene>
<dbReference type="InterPro" id="IPR056739">
    <property type="entry name" value="NfeD_membrane"/>
</dbReference>
<dbReference type="CDD" id="cd07020">
    <property type="entry name" value="Clp_protease_NfeD_1"/>
    <property type="match status" value="1"/>
</dbReference>
<protein>
    <submittedName>
        <fullName evidence="10">Membrane-bound serine protease (ClpP class)</fullName>
    </submittedName>
</protein>
<feature type="domain" description="NfeD1b N-terminal" evidence="9">
    <location>
        <begin position="33"/>
        <end position="226"/>
    </location>
</feature>
<evidence type="ECO:0000313" key="10">
    <source>
        <dbReference type="EMBL" id="NYF53178.1"/>
    </source>
</evidence>
<feature type="chain" id="PRO_5031534143" evidence="6">
    <location>
        <begin position="26"/>
        <end position="438"/>
    </location>
</feature>
<evidence type="ECO:0000256" key="3">
    <source>
        <dbReference type="ARBA" id="ARBA00022989"/>
    </source>
</evidence>
<evidence type="ECO:0000256" key="4">
    <source>
        <dbReference type="ARBA" id="ARBA00023136"/>
    </source>
</evidence>
<dbReference type="PROSITE" id="PS51257">
    <property type="entry name" value="PROKAR_LIPOPROTEIN"/>
    <property type="match status" value="1"/>
</dbReference>
<evidence type="ECO:0000256" key="2">
    <source>
        <dbReference type="ARBA" id="ARBA00022692"/>
    </source>
</evidence>
<dbReference type="InterPro" id="IPR052165">
    <property type="entry name" value="Membrane_assoc_protease"/>
</dbReference>
<keyword evidence="4 5" id="KW-0472">Membrane</keyword>
<dbReference type="InterPro" id="IPR029045">
    <property type="entry name" value="ClpP/crotonase-like_dom_sf"/>
</dbReference>
<comment type="subcellular location">
    <subcellularLocation>
        <location evidence="1">Membrane</location>
        <topology evidence="1">Multi-pass membrane protein</topology>
    </subcellularLocation>
</comment>
<feature type="transmembrane region" description="Helical" evidence="5">
    <location>
        <begin position="266"/>
        <end position="283"/>
    </location>
</feature>
<proteinExistence type="predicted"/>
<dbReference type="PANTHER" id="PTHR33507">
    <property type="entry name" value="INNER MEMBRANE PROTEIN YBBJ"/>
    <property type="match status" value="1"/>
</dbReference>
<feature type="transmembrane region" description="Helical" evidence="5">
    <location>
        <begin position="313"/>
        <end position="331"/>
    </location>
</feature>
<dbReference type="SUPFAM" id="SSF52096">
    <property type="entry name" value="ClpP/crotonase"/>
    <property type="match status" value="1"/>
</dbReference>
<feature type="domain" description="NfeD integral membrane" evidence="8">
    <location>
        <begin position="245"/>
        <end position="361"/>
    </location>
</feature>
<dbReference type="Gene3D" id="2.40.50.140">
    <property type="entry name" value="Nucleic acid-binding proteins"/>
    <property type="match status" value="1"/>
</dbReference>
<evidence type="ECO:0000259" key="9">
    <source>
        <dbReference type="Pfam" id="PF25145"/>
    </source>
</evidence>
<evidence type="ECO:0000256" key="1">
    <source>
        <dbReference type="ARBA" id="ARBA00004141"/>
    </source>
</evidence>
<evidence type="ECO:0000259" key="7">
    <source>
        <dbReference type="Pfam" id="PF01957"/>
    </source>
</evidence>
<dbReference type="EMBL" id="JACCCV010000002">
    <property type="protein sequence ID" value="NYF53178.1"/>
    <property type="molecule type" value="Genomic_DNA"/>
</dbReference>
<accession>A0A7Y9NPK0</accession>
<evidence type="ECO:0000259" key="8">
    <source>
        <dbReference type="Pfam" id="PF24961"/>
    </source>
</evidence>